<dbReference type="OrthoDB" id="1914074at2759"/>
<dbReference type="Gramene" id="KGN47417">
    <property type="protein sequence ID" value="KGN47417"/>
    <property type="gene ID" value="Csa_6G318150"/>
</dbReference>
<dbReference type="EMBL" id="CM002927">
    <property type="protein sequence ID" value="KGN47417.1"/>
    <property type="molecule type" value="Genomic_DNA"/>
</dbReference>
<sequence length="200" mass="21480">MDSSLVAGTLSMVANNSIGFAKLLNRLDFVSNYCISVTDSITDQIPPSSTAAALRLSAALFPVATIAPPPVKSVSYRSASRTFLRRKRRTKRRLYSDDSEGREDDGFGGGDFDGPIGGDGGGSGGGRGWNFDRFGGNDWDESSSSSSSSNPAYYFVYEVVCWIALSNCVHFAFKKVVRFAAEAIGNSERGKLAMRLISVC</sequence>
<dbReference type="KEGG" id="csv:105435841"/>
<feature type="region of interest" description="Disordered" evidence="1">
    <location>
        <begin position="94"/>
        <end position="119"/>
    </location>
</feature>
<dbReference type="OMA" id="FGGHNWD"/>
<dbReference type="AlphaFoldDB" id="A0A0A0KG90"/>
<proteinExistence type="predicted"/>
<evidence type="ECO:0000256" key="1">
    <source>
        <dbReference type="SAM" id="MobiDB-lite"/>
    </source>
</evidence>
<reference evidence="2 3" key="2">
    <citation type="journal article" date="2009" name="PLoS ONE">
        <title>An integrated genetic and cytogenetic map of the cucumber genome.</title>
        <authorList>
            <person name="Ren Y."/>
            <person name="Zhang Z."/>
            <person name="Liu J."/>
            <person name="Staub J.E."/>
            <person name="Han Y."/>
            <person name="Cheng Z."/>
            <person name="Li X."/>
            <person name="Lu J."/>
            <person name="Miao H."/>
            <person name="Kang H."/>
            <person name="Xie B."/>
            <person name="Gu X."/>
            <person name="Wang X."/>
            <person name="Du Y."/>
            <person name="Jin W."/>
            <person name="Huang S."/>
        </authorList>
    </citation>
    <scope>NUCLEOTIDE SEQUENCE [LARGE SCALE GENOMIC DNA]</scope>
    <source>
        <strain evidence="3">cv. 9930</strain>
    </source>
</reference>
<evidence type="ECO:0000313" key="3">
    <source>
        <dbReference type="Proteomes" id="UP000029981"/>
    </source>
</evidence>
<gene>
    <name evidence="2" type="ORF">Csa_6G318150</name>
</gene>
<dbReference type="PANTHER" id="PTHR36751:SF1">
    <property type="entry name" value="F3E22.8 PROTEIN"/>
    <property type="match status" value="1"/>
</dbReference>
<name>A0A0A0KG90_CUCSA</name>
<organism evidence="2 3">
    <name type="scientific">Cucumis sativus</name>
    <name type="common">Cucumber</name>
    <dbReference type="NCBI Taxonomy" id="3659"/>
    <lineage>
        <taxon>Eukaryota</taxon>
        <taxon>Viridiplantae</taxon>
        <taxon>Streptophyta</taxon>
        <taxon>Embryophyta</taxon>
        <taxon>Tracheophyta</taxon>
        <taxon>Spermatophyta</taxon>
        <taxon>Magnoliopsida</taxon>
        <taxon>eudicotyledons</taxon>
        <taxon>Gunneridae</taxon>
        <taxon>Pentapetalae</taxon>
        <taxon>rosids</taxon>
        <taxon>fabids</taxon>
        <taxon>Cucurbitales</taxon>
        <taxon>Cucurbitaceae</taxon>
        <taxon>Benincaseae</taxon>
        <taxon>Cucumis</taxon>
    </lineage>
</organism>
<reference evidence="2 3" key="3">
    <citation type="journal article" date="2010" name="BMC Genomics">
        <title>Transcriptome sequencing and comparative analysis of cucumber flowers with different sex types.</title>
        <authorList>
            <person name="Guo S."/>
            <person name="Zheng Y."/>
            <person name="Joung J.G."/>
            <person name="Liu S."/>
            <person name="Zhang Z."/>
            <person name="Crasta O.R."/>
            <person name="Sobral B.W."/>
            <person name="Xu Y."/>
            <person name="Huang S."/>
            <person name="Fei Z."/>
        </authorList>
    </citation>
    <scope>NUCLEOTIDE SEQUENCE [LARGE SCALE GENOMIC DNA]</scope>
    <source>
        <strain evidence="3">cv. 9930</strain>
    </source>
</reference>
<accession>A0A0A0KG90</accession>
<dbReference type="Proteomes" id="UP000029981">
    <property type="component" value="Chromosome 6"/>
</dbReference>
<reference evidence="2 3" key="1">
    <citation type="journal article" date="2009" name="Nat. Genet.">
        <title>The genome of the cucumber, Cucumis sativus L.</title>
        <authorList>
            <person name="Huang S."/>
            <person name="Li R."/>
            <person name="Zhang Z."/>
            <person name="Li L."/>
            <person name="Gu X."/>
            <person name="Fan W."/>
            <person name="Lucas W.J."/>
            <person name="Wang X."/>
            <person name="Xie B."/>
            <person name="Ni P."/>
            <person name="Ren Y."/>
            <person name="Zhu H."/>
            <person name="Li J."/>
            <person name="Lin K."/>
            <person name="Jin W."/>
            <person name="Fei Z."/>
            <person name="Li G."/>
            <person name="Staub J."/>
            <person name="Kilian A."/>
            <person name="van der Vossen E.A."/>
            <person name="Wu Y."/>
            <person name="Guo J."/>
            <person name="He J."/>
            <person name="Jia Z."/>
            <person name="Ren Y."/>
            <person name="Tian G."/>
            <person name="Lu Y."/>
            <person name="Ruan J."/>
            <person name="Qian W."/>
            <person name="Wang M."/>
            <person name="Huang Q."/>
            <person name="Li B."/>
            <person name="Xuan Z."/>
            <person name="Cao J."/>
            <person name="Asan"/>
            <person name="Wu Z."/>
            <person name="Zhang J."/>
            <person name="Cai Q."/>
            <person name="Bai Y."/>
            <person name="Zhao B."/>
            <person name="Han Y."/>
            <person name="Li Y."/>
            <person name="Li X."/>
            <person name="Wang S."/>
            <person name="Shi Q."/>
            <person name="Liu S."/>
            <person name="Cho W.K."/>
            <person name="Kim J.Y."/>
            <person name="Xu Y."/>
            <person name="Heller-Uszynska K."/>
            <person name="Miao H."/>
            <person name="Cheng Z."/>
            <person name="Zhang S."/>
            <person name="Wu J."/>
            <person name="Yang Y."/>
            <person name="Kang H."/>
            <person name="Li M."/>
            <person name="Liang H."/>
            <person name="Ren X."/>
            <person name="Shi Z."/>
            <person name="Wen M."/>
            <person name="Jian M."/>
            <person name="Yang H."/>
            <person name="Zhang G."/>
            <person name="Yang Z."/>
            <person name="Chen R."/>
            <person name="Liu S."/>
            <person name="Li J."/>
            <person name="Ma L."/>
            <person name="Liu H."/>
            <person name="Zhou Y."/>
            <person name="Zhao J."/>
            <person name="Fang X."/>
            <person name="Li G."/>
            <person name="Fang L."/>
            <person name="Li Y."/>
            <person name="Liu D."/>
            <person name="Zheng H."/>
            <person name="Zhang Y."/>
            <person name="Qin N."/>
            <person name="Li Z."/>
            <person name="Yang G."/>
            <person name="Yang S."/>
            <person name="Bolund L."/>
            <person name="Kristiansen K."/>
            <person name="Zheng H."/>
            <person name="Li S."/>
            <person name="Zhang X."/>
            <person name="Yang H."/>
            <person name="Wang J."/>
            <person name="Sun R."/>
            <person name="Zhang B."/>
            <person name="Jiang S."/>
            <person name="Wang J."/>
            <person name="Du Y."/>
            <person name="Li S."/>
        </authorList>
    </citation>
    <scope>NUCLEOTIDE SEQUENCE [LARGE SCALE GENOMIC DNA]</scope>
    <source>
        <strain evidence="3">cv. 9930</strain>
    </source>
</reference>
<reference evidence="2 3" key="4">
    <citation type="journal article" date="2011" name="BMC Genomics">
        <title>RNA-Seq improves annotation of protein-coding genes in the cucumber genome.</title>
        <authorList>
            <person name="Li Z."/>
            <person name="Zhang Z."/>
            <person name="Yan P."/>
            <person name="Huang S."/>
            <person name="Fei Z."/>
            <person name="Lin K."/>
        </authorList>
    </citation>
    <scope>NUCLEOTIDE SEQUENCE [LARGE SCALE GENOMIC DNA]</scope>
    <source>
        <strain evidence="3">cv. 9930</strain>
    </source>
</reference>
<dbReference type="PANTHER" id="PTHR36751">
    <property type="entry name" value="F3E22.8 PROTEIN"/>
    <property type="match status" value="1"/>
</dbReference>
<feature type="compositionally biased region" description="Gly residues" evidence="1">
    <location>
        <begin position="107"/>
        <end position="119"/>
    </location>
</feature>
<keyword evidence="3" id="KW-1185">Reference proteome</keyword>
<dbReference type="STRING" id="3659.A0A0A0KG90"/>
<protein>
    <submittedName>
        <fullName evidence="2">Uncharacterized protein</fullName>
    </submittedName>
</protein>
<evidence type="ECO:0000313" key="2">
    <source>
        <dbReference type="EMBL" id="KGN47417.1"/>
    </source>
</evidence>